<feature type="transmembrane region" description="Helical" evidence="1">
    <location>
        <begin position="7"/>
        <end position="28"/>
    </location>
</feature>
<evidence type="ECO:0000313" key="2">
    <source>
        <dbReference type="EMBL" id="ANY72981.1"/>
    </source>
</evidence>
<keyword evidence="1" id="KW-0812">Transmembrane</keyword>
<dbReference type="KEGG" id="pib:BBD41_10500"/>
<organism evidence="2">
    <name type="scientific">Paenibacillus ihbetae</name>
    <dbReference type="NCBI Taxonomy" id="1870820"/>
    <lineage>
        <taxon>Bacteria</taxon>
        <taxon>Bacillati</taxon>
        <taxon>Bacillota</taxon>
        <taxon>Bacilli</taxon>
        <taxon>Bacillales</taxon>
        <taxon>Paenibacillaceae</taxon>
        <taxon>Paenibacillus</taxon>
    </lineage>
</organism>
<keyword evidence="1" id="KW-1133">Transmembrane helix</keyword>
<name>A0A1B2DZ64_9BACL</name>
<accession>A0A1B2DZ64</accession>
<evidence type="ECO:0000256" key="1">
    <source>
        <dbReference type="SAM" id="Phobius"/>
    </source>
</evidence>
<dbReference type="EMBL" id="CP016809">
    <property type="protein sequence ID" value="ANY72981.1"/>
    <property type="molecule type" value="Genomic_DNA"/>
</dbReference>
<keyword evidence="1" id="KW-0472">Membrane</keyword>
<sequence>MRGLRMFHIAGAVSGIGSMLLWCILIFFNPYTDTVNADAARNTFIMLFLPGTVALISLFGPRKTFMLIAFLWSLLPSLYLAGTPGIFALFGVTSAGYLVAYLLMRGTGKDRSAREGFIPNRGRRW</sequence>
<reference evidence="2" key="1">
    <citation type="submission" date="2016-08" db="EMBL/GenBank/DDBJ databases">
        <title>Complete Genome Seqeunce of Paenibacillus sp. nov. IHBB 9852 from high altitute lake of Indian trans-Himalayas.</title>
        <authorList>
            <person name="Kiran S."/>
            <person name="Swarnkar M.K."/>
            <person name="Rana A."/>
            <person name="Tewari R."/>
            <person name="Gulati A."/>
        </authorList>
    </citation>
    <scope>NUCLEOTIDE SEQUENCE [LARGE SCALE GENOMIC DNA]</scope>
    <source>
        <strain evidence="2">IHBB 9852</strain>
    </source>
</reference>
<feature type="transmembrane region" description="Helical" evidence="1">
    <location>
        <begin position="40"/>
        <end position="59"/>
    </location>
</feature>
<feature type="transmembrane region" description="Helical" evidence="1">
    <location>
        <begin position="64"/>
        <end position="80"/>
    </location>
</feature>
<proteinExistence type="predicted"/>
<protein>
    <submittedName>
        <fullName evidence="2">Uncharacterized protein</fullName>
    </submittedName>
</protein>
<gene>
    <name evidence="2" type="ORF">BBD41_10500</name>
</gene>
<dbReference type="AlphaFoldDB" id="A0A1B2DZ64"/>